<dbReference type="SFLD" id="SFLDS00019">
    <property type="entry name" value="Glutathione_Transferase_(cytos"/>
    <property type="match status" value="1"/>
</dbReference>
<dbReference type="PANTHER" id="PTHR42673:SF4">
    <property type="entry name" value="MALEYLACETOACETATE ISOMERASE"/>
    <property type="match status" value="1"/>
</dbReference>
<comment type="cofactor">
    <cofactor evidence="2">
        <name>glutathione</name>
        <dbReference type="ChEBI" id="CHEBI:57925"/>
    </cofactor>
</comment>
<dbReference type="GO" id="GO:0005739">
    <property type="term" value="C:mitochondrion"/>
    <property type="evidence" value="ECO:0007669"/>
    <property type="project" value="TreeGrafter"/>
</dbReference>
<evidence type="ECO:0000259" key="9">
    <source>
        <dbReference type="PROSITE" id="PS50405"/>
    </source>
</evidence>
<dbReference type="NCBIfam" id="TIGR01262">
    <property type="entry name" value="maiA"/>
    <property type="match status" value="1"/>
</dbReference>
<dbReference type="InterPro" id="IPR004045">
    <property type="entry name" value="Glutathione_S-Trfase_N"/>
</dbReference>
<dbReference type="InterPro" id="IPR034330">
    <property type="entry name" value="GST_Zeta_C"/>
</dbReference>
<sequence>MSRPILYAFHVSSCSWRVRIALAHKKIEHDIRVVNIVNRESRSPEYMSKVNPAGQIPALEVNGNVIAESLAILEYLEEVYPQKPLLPKEAIERAKVREICELIATGIQPLQNPKVAARHSTETEKRLEWTEYYINRGFIALEKILNTTSANGKYCYGDSLTTADCVLVPQVFNAIARFKLDMTPYPKIMSIYNSLMKLEEVKLGHPDNKLS</sequence>
<dbReference type="SFLD" id="SFLDG00358">
    <property type="entry name" value="Main_(cytGST)"/>
    <property type="match status" value="1"/>
</dbReference>
<dbReference type="InterPro" id="IPR010987">
    <property type="entry name" value="Glutathione-S-Trfase_C-like"/>
</dbReference>
<keyword evidence="11" id="KW-1185">Reference proteome</keyword>
<comment type="caution">
    <text evidence="10">The sequence shown here is derived from an EMBL/GenBank/DDBJ whole genome shotgun (WGS) entry which is preliminary data.</text>
</comment>
<dbReference type="AlphaFoldDB" id="A0A8J2PE51"/>
<dbReference type="GO" id="GO:0006749">
    <property type="term" value="P:glutathione metabolic process"/>
    <property type="evidence" value="ECO:0007669"/>
    <property type="project" value="TreeGrafter"/>
</dbReference>
<dbReference type="EMBL" id="CAJVCH010473338">
    <property type="protein sequence ID" value="CAG7820227.1"/>
    <property type="molecule type" value="Genomic_DNA"/>
</dbReference>
<evidence type="ECO:0000313" key="11">
    <source>
        <dbReference type="Proteomes" id="UP000708208"/>
    </source>
</evidence>
<evidence type="ECO:0000259" key="8">
    <source>
        <dbReference type="PROSITE" id="PS50404"/>
    </source>
</evidence>
<gene>
    <name evidence="10" type="ORF">AFUS01_LOCUS30630</name>
</gene>
<feature type="domain" description="GST N-terminal" evidence="8">
    <location>
        <begin position="2"/>
        <end position="84"/>
    </location>
</feature>
<dbReference type="FunFam" id="1.20.1050.10:FF:000010">
    <property type="entry name" value="Maleylacetoacetate isomerase isoform 1"/>
    <property type="match status" value="1"/>
</dbReference>
<evidence type="ECO:0000256" key="1">
    <source>
        <dbReference type="ARBA" id="ARBA00001622"/>
    </source>
</evidence>
<dbReference type="GO" id="GO:0006559">
    <property type="term" value="P:L-phenylalanine catabolic process"/>
    <property type="evidence" value="ECO:0007669"/>
    <property type="project" value="UniProtKB-KW"/>
</dbReference>
<dbReference type="PROSITE" id="PS50405">
    <property type="entry name" value="GST_CTER"/>
    <property type="match status" value="1"/>
</dbReference>
<evidence type="ECO:0000256" key="3">
    <source>
        <dbReference type="ARBA" id="ARBA00004671"/>
    </source>
</evidence>
<feature type="domain" description="GST C-terminal" evidence="9">
    <location>
        <begin position="89"/>
        <end position="211"/>
    </location>
</feature>
<organism evidence="10 11">
    <name type="scientific">Allacma fusca</name>
    <dbReference type="NCBI Taxonomy" id="39272"/>
    <lineage>
        <taxon>Eukaryota</taxon>
        <taxon>Metazoa</taxon>
        <taxon>Ecdysozoa</taxon>
        <taxon>Arthropoda</taxon>
        <taxon>Hexapoda</taxon>
        <taxon>Collembola</taxon>
        <taxon>Symphypleona</taxon>
        <taxon>Sminthuridae</taxon>
        <taxon>Allacma</taxon>
    </lineage>
</organism>
<comment type="catalytic activity">
    <reaction evidence="1">
        <text>4-maleylacetoacetate = 4-fumarylacetoacetate</text>
        <dbReference type="Rhea" id="RHEA:14817"/>
        <dbReference type="ChEBI" id="CHEBI:17105"/>
        <dbReference type="ChEBI" id="CHEBI:18034"/>
        <dbReference type="EC" id="5.2.1.2"/>
    </reaction>
</comment>
<evidence type="ECO:0000256" key="2">
    <source>
        <dbReference type="ARBA" id="ARBA00001955"/>
    </source>
</evidence>
<dbReference type="EC" id="5.2.1.2" evidence="5"/>
<dbReference type="CDD" id="cd03191">
    <property type="entry name" value="GST_C_Zeta"/>
    <property type="match status" value="1"/>
</dbReference>
<dbReference type="InterPro" id="IPR005955">
    <property type="entry name" value="GST_Zeta"/>
</dbReference>
<comment type="similarity">
    <text evidence="4">Belongs to the GST superfamily. Zeta family.</text>
</comment>
<evidence type="ECO:0000256" key="7">
    <source>
        <dbReference type="ARBA" id="ARBA00023232"/>
    </source>
</evidence>
<evidence type="ECO:0000256" key="6">
    <source>
        <dbReference type="ARBA" id="ARBA00022878"/>
    </source>
</evidence>
<dbReference type="GO" id="GO:0006572">
    <property type="term" value="P:L-tyrosine catabolic process"/>
    <property type="evidence" value="ECO:0007669"/>
    <property type="project" value="UniProtKB-KW"/>
</dbReference>
<dbReference type="GO" id="GO:0004364">
    <property type="term" value="F:glutathione transferase activity"/>
    <property type="evidence" value="ECO:0007669"/>
    <property type="project" value="TreeGrafter"/>
</dbReference>
<evidence type="ECO:0000256" key="5">
    <source>
        <dbReference type="ARBA" id="ARBA00013199"/>
    </source>
</evidence>
<name>A0A8J2PE51_9HEXA</name>
<dbReference type="PANTHER" id="PTHR42673">
    <property type="entry name" value="MALEYLACETOACETATE ISOMERASE"/>
    <property type="match status" value="1"/>
</dbReference>
<dbReference type="Pfam" id="PF14497">
    <property type="entry name" value="GST_C_3"/>
    <property type="match status" value="1"/>
</dbReference>
<dbReference type="Pfam" id="PF13409">
    <property type="entry name" value="GST_N_2"/>
    <property type="match status" value="1"/>
</dbReference>
<protein>
    <recommendedName>
        <fullName evidence="5">maleylacetoacetate isomerase</fullName>
        <ecNumber evidence="5">5.2.1.2</ecNumber>
    </recommendedName>
</protein>
<dbReference type="PROSITE" id="PS50404">
    <property type="entry name" value="GST_NTER"/>
    <property type="match status" value="1"/>
</dbReference>
<proteinExistence type="inferred from homology"/>
<dbReference type="InterPro" id="IPR004046">
    <property type="entry name" value="GST_C"/>
</dbReference>
<comment type="pathway">
    <text evidence="3">Amino-acid degradation; L-phenylalanine degradation; acetoacetate and fumarate from L-phenylalanine: step 5/6.</text>
</comment>
<dbReference type="GO" id="GO:0016034">
    <property type="term" value="F:maleylacetoacetate isomerase activity"/>
    <property type="evidence" value="ECO:0007669"/>
    <property type="project" value="UniProtKB-EC"/>
</dbReference>
<accession>A0A8J2PE51</accession>
<dbReference type="InterPro" id="IPR040079">
    <property type="entry name" value="Glutathione_S-Trfase"/>
</dbReference>
<evidence type="ECO:0000256" key="4">
    <source>
        <dbReference type="ARBA" id="ARBA00010007"/>
    </source>
</evidence>
<evidence type="ECO:0000313" key="10">
    <source>
        <dbReference type="EMBL" id="CAG7820227.1"/>
    </source>
</evidence>
<dbReference type="OrthoDB" id="202840at2759"/>
<keyword evidence="6" id="KW-0828">Tyrosine catabolism</keyword>
<keyword evidence="7" id="KW-0585">Phenylalanine catabolism</keyword>
<reference evidence="10" key="1">
    <citation type="submission" date="2021-06" db="EMBL/GenBank/DDBJ databases">
        <authorList>
            <person name="Hodson N. C."/>
            <person name="Mongue J. A."/>
            <person name="Jaron S. K."/>
        </authorList>
    </citation>
    <scope>NUCLEOTIDE SEQUENCE</scope>
</reference>
<dbReference type="Proteomes" id="UP000708208">
    <property type="component" value="Unassembled WGS sequence"/>
</dbReference>